<sequence>MTHDPMAPRWRLSTEPGRLTDMLLCRPDHYARIPSNAIARATLAASTPLDRAQLLAEYAEFEAALDEAGIARHHLAPDPAPPCQVYTRDSSQTAPGGPAMTLLAMPQRRGEYAAVMAFHGAGFWRCATAGSVEGGDIHLIRPVLAAIGHSGGRTRSPAPSSSLEGGGLGGRAGPVRRRLPPS</sequence>
<evidence type="ECO:0000256" key="1">
    <source>
        <dbReference type="SAM" id="MobiDB-lite"/>
    </source>
</evidence>
<dbReference type="GO" id="GO:0016740">
    <property type="term" value="F:transferase activity"/>
    <property type="evidence" value="ECO:0007669"/>
    <property type="project" value="UniProtKB-KW"/>
</dbReference>
<name>A0A1H4CMJ7_9RHOB</name>
<dbReference type="Gene3D" id="3.75.10.10">
    <property type="entry name" value="L-arginine/glycine Amidinotransferase, Chain A"/>
    <property type="match status" value="1"/>
</dbReference>
<evidence type="ECO:0000313" key="3">
    <source>
        <dbReference type="Proteomes" id="UP000198703"/>
    </source>
</evidence>
<gene>
    <name evidence="2" type="ORF">SAMN05444370_107147</name>
</gene>
<organism evidence="2 3">
    <name type="scientific">Rubrimonas cliftonensis</name>
    <dbReference type="NCBI Taxonomy" id="89524"/>
    <lineage>
        <taxon>Bacteria</taxon>
        <taxon>Pseudomonadati</taxon>
        <taxon>Pseudomonadota</taxon>
        <taxon>Alphaproteobacteria</taxon>
        <taxon>Rhodobacterales</taxon>
        <taxon>Paracoccaceae</taxon>
        <taxon>Rubrimonas</taxon>
    </lineage>
</organism>
<dbReference type="EMBL" id="FNQM01000007">
    <property type="protein sequence ID" value="SEA61549.1"/>
    <property type="molecule type" value="Genomic_DNA"/>
</dbReference>
<proteinExistence type="predicted"/>
<dbReference type="SUPFAM" id="SSF55909">
    <property type="entry name" value="Pentein"/>
    <property type="match status" value="1"/>
</dbReference>
<dbReference type="Proteomes" id="UP000198703">
    <property type="component" value="Unassembled WGS sequence"/>
</dbReference>
<dbReference type="AlphaFoldDB" id="A0A1H4CMJ7"/>
<evidence type="ECO:0000313" key="2">
    <source>
        <dbReference type="EMBL" id="SEA61549.1"/>
    </source>
</evidence>
<accession>A0A1H4CMJ7</accession>
<dbReference type="STRING" id="89524.SAMN05444370_107147"/>
<protein>
    <submittedName>
        <fullName evidence="2">Amidinotransferase</fullName>
    </submittedName>
</protein>
<keyword evidence="2" id="KW-0808">Transferase</keyword>
<dbReference type="RefSeq" id="WP_217632173.1">
    <property type="nucleotide sequence ID" value="NZ_FNQM01000007.1"/>
</dbReference>
<keyword evidence="3" id="KW-1185">Reference proteome</keyword>
<feature type="region of interest" description="Disordered" evidence="1">
    <location>
        <begin position="150"/>
        <end position="182"/>
    </location>
</feature>
<reference evidence="2 3" key="1">
    <citation type="submission" date="2016-10" db="EMBL/GenBank/DDBJ databases">
        <authorList>
            <person name="de Groot N.N."/>
        </authorList>
    </citation>
    <scope>NUCLEOTIDE SEQUENCE [LARGE SCALE GENOMIC DNA]</scope>
    <source>
        <strain evidence="2 3">DSM 15345</strain>
    </source>
</reference>